<dbReference type="EMBL" id="JBANQN010000009">
    <property type="protein sequence ID" value="KAK6779651.1"/>
    <property type="molecule type" value="Genomic_DNA"/>
</dbReference>
<reference evidence="1 2" key="1">
    <citation type="submission" date="2024-02" db="EMBL/GenBank/DDBJ databases">
        <title>de novo genome assembly of Solanum bulbocastanum strain 11H21.</title>
        <authorList>
            <person name="Hosaka A.J."/>
        </authorList>
    </citation>
    <scope>NUCLEOTIDE SEQUENCE [LARGE SCALE GENOMIC DNA]</scope>
    <source>
        <tissue evidence="1">Young leaves</tissue>
    </source>
</reference>
<name>A0AAN8Y5J0_SOLBU</name>
<proteinExistence type="predicted"/>
<organism evidence="1 2">
    <name type="scientific">Solanum bulbocastanum</name>
    <name type="common">Wild potato</name>
    <dbReference type="NCBI Taxonomy" id="147425"/>
    <lineage>
        <taxon>Eukaryota</taxon>
        <taxon>Viridiplantae</taxon>
        <taxon>Streptophyta</taxon>
        <taxon>Embryophyta</taxon>
        <taxon>Tracheophyta</taxon>
        <taxon>Spermatophyta</taxon>
        <taxon>Magnoliopsida</taxon>
        <taxon>eudicotyledons</taxon>
        <taxon>Gunneridae</taxon>
        <taxon>Pentapetalae</taxon>
        <taxon>asterids</taxon>
        <taxon>lamiids</taxon>
        <taxon>Solanales</taxon>
        <taxon>Solanaceae</taxon>
        <taxon>Solanoideae</taxon>
        <taxon>Solaneae</taxon>
        <taxon>Solanum</taxon>
    </lineage>
</organism>
<dbReference type="AlphaFoldDB" id="A0AAN8Y5J0"/>
<comment type="caution">
    <text evidence="1">The sequence shown here is derived from an EMBL/GenBank/DDBJ whole genome shotgun (WGS) entry which is preliminary data.</text>
</comment>
<dbReference type="Proteomes" id="UP001371456">
    <property type="component" value="Unassembled WGS sequence"/>
</dbReference>
<protein>
    <submittedName>
        <fullName evidence="1">Uncharacterized protein</fullName>
    </submittedName>
</protein>
<keyword evidence="2" id="KW-1185">Reference proteome</keyword>
<evidence type="ECO:0000313" key="2">
    <source>
        <dbReference type="Proteomes" id="UP001371456"/>
    </source>
</evidence>
<accession>A0AAN8Y5J0</accession>
<evidence type="ECO:0000313" key="1">
    <source>
        <dbReference type="EMBL" id="KAK6779651.1"/>
    </source>
</evidence>
<gene>
    <name evidence="1" type="ORF">RDI58_021835</name>
</gene>
<sequence>MTEMIQRCCELRLLAH</sequence>